<dbReference type="RefSeq" id="WP_092562402.1">
    <property type="nucleotide sequence ID" value="NZ_FOYZ01000012.1"/>
</dbReference>
<dbReference type="InterPro" id="IPR036388">
    <property type="entry name" value="WH-like_DNA-bd_sf"/>
</dbReference>
<evidence type="ECO:0000256" key="13">
    <source>
        <dbReference type="HAMAP-Rule" id="MF_00015"/>
    </source>
</evidence>
<keyword evidence="12 13" id="KW-0742">SOS response</keyword>
<feature type="active site" description="For autocatalytic cleavage activity" evidence="13">
    <location>
        <position position="165"/>
    </location>
</feature>
<dbReference type="PANTHER" id="PTHR33516">
    <property type="entry name" value="LEXA REPRESSOR"/>
    <property type="match status" value="1"/>
</dbReference>
<dbReference type="GO" id="GO:0045892">
    <property type="term" value="P:negative regulation of DNA-templated transcription"/>
    <property type="evidence" value="ECO:0007669"/>
    <property type="project" value="UniProtKB-UniRule"/>
</dbReference>
<dbReference type="InterPro" id="IPR006199">
    <property type="entry name" value="LexA_DNA-bd_dom"/>
</dbReference>
<dbReference type="OrthoDB" id="9802364at2"/>
<feature type="DNA-binding region" description="H-T-H motif" evidence="13">
    <location>
        <begin position="30"/>
        <end position="50"/>
    </location>
</feature>
<dbReference type="FunFam" id="2.10.109.10:FF:000001">
    <property type="entry name" value="LexA repressor"/>
    <property type="match status" value="1"/>
</dbReference>
<evidence type="ECO:0000259" key="15">
    <source>
        <dbReference type="Pfam" id="PF00717"/>
    </source>
</evidence>
<keyword evidence="11 13" id="KW-0234">DNA repair</keyword>
<dbReference type="NCBIfam" id="TIGR00498">
    <property type="entry name" value="lexA"/>
    <property type="match status" value="1"/>
</dbReference>
<dbReference type="GO" id="GO:0006508">
    <property type="term" value="P:proteolysis"/>
    <property type="evidence" value="ECO:0007669"/>
    <property type="project" value="InterPro"/>
</dbReference>
<evidence type="ECO:0000256" key="6">
    <source>
        <dbReference type="ARBA" id="ARBA00022801"/>
    </source>
</evidence>
<keyword evidence="4 13" id="KW-0235">DNA replication</keyword>
<reference evidence="17 18" key="1">
    <citation type="submission" date="2016-10" db="EMBL/GenBank/DDBJ databases">
        <authorList>
            <person name="de Groot N.N."/>
        </authorList>
    </citation>
    <scope>NUCLEOTIDE SEQUENCE [LARGE SCALE GENOMIC DNA]</scope>
    <source>
        <strain evidence="17 18">743A</strain>
    </source>
</reference>
<dbReference type="GO" id="GO:0009432">
    <property type="term" value="P:SOS response"/>
    <property type="evidence" value="ECO:0007669"/>
    <property type="project" value="UniProtKB-UniRule"/>
</dbReference>
<comment type="function">
    <text evidence="13">Represses a number of genes involved in the response to DNA damage (SOS response), including recA and lexA. In the presence of single-stranded DNA, RecA interacts with LexA causing an autocatalytic cleavage which disrupts the DNA-binding part of LexA, leading to derepression of the SOS regulon and eventually DNA repair.</text>
</comment>
<dbReference type="GO" id="GO:0003677">
    <property type="term" value="F:DNA binding"/>
    <property type="evidence" value="ECO:0007669"/>
    <property type="project" value="UniProtKB-UniRule"/>
</dbReference>
<dbReference type="InterPro" id="IPR006200">
    <property type="entry name" value="LexA"/>
</dbReference>
<dbReference type="SUPFAM" id="SSF51306">
    <property type="entry name" value="LexA/Signal peptidase"/>
    <property type="match status" value="1"/>
</dbReference>
<dbReference type="SUPFAM" id="SSF46785">
    <property type="entry name" value="Winged helix' DNA-binding domain"/>
    <property type="match status" value="1"/>
</dbReference>
<dbReference type="EC" id="3.4.21.88" evidence="13"/>
<dbReference type="InterPro" id="IPR039418">
    <property type="entry name" value="LexA-like"/>
</dbReference>
<evidence type="ECO:0000259" key="16">
    <source>
        <dbReference type="Pfam" id="PF01726"/>
    </source>
</evidence>
<sequence length="205" mass="23154">MGYGKISTKQREILEYIKSEILQRGYPPAVREICEAVKLKSTSSVHSHLETLEKNGYIRRDPTKPRAIEIVDDSFNLSRRDIVNVPIIGTVTAGQPILAVENIEGYFPFLSEDLPNSDTFMLKVKGDSMINVGILNGDYIIVEKKSTAQNGEIVVALIEDSATVKTFYKEDNHFRLQPENDTMEPIIVNQLEILGKVLGLYRKFH</sequence>
<evidence type="ECO:0000313" key="17">
    <source>
        <dbReference type="EMBL" id="SFR97325.1"/>
    </source>
</evidence>
<dbReference type="AlphaFoldDB" id="A0A1I6L1J4"/>
<keyword evidence="3 13" id="KW-0678">Repressor</keyword>
<dbReference type="Pfam" id="PF01726">
    <property type="entry name" value="LexA_DNA_bind"/>
    <property type="match status" value="1"/>
</dbReference>
<evidence type="ECO:0000256" key="11">
    <source>
        <dbReference type="ARBA" id="ARBA00023204"/>
    </source>
</evidence>
<organism evidence="17 18">
    <name type="scientific">Anaeromicropila populeti</name>
    <dbReference type="NCBI Taxonomy" id="37658"/>
    <lineage>
        <taxon>Bacteria</taxon>
        <taxon>Bacillati</taxon>
        <taxon>Bacillota</taxon>
        <taxon>Clostridia</taxon>
        <taxon>Lachnospirales</taxon>
        <taxon>Lachnospiraceae</taxon>
        <taxon>Anaeromicropila</taxon>
    </lineage>
</organism>
<evidence type="ECO:0000313" key="18">
    <source>
        <dbReference type="Proteomes" id="UP000199659"/>
    </source>
</evidence>
<keyword evidence="6 13" id="KW-0378">Hydrolase</keyword>
<feature type="site" description="Cleavage; by autolysis" evidence="13">
    <location>
        <begin position="93"/>
        <end position="94"/>
    </location>
</feature>
<keyword evidence="10 13" id="KW-0804">Transcription</keyword>
<dbReference type="GO" id="GO:0006281">
    <property type="term" value="P:DNA repair"/>
    <property type="evidence" value="ECO:0007669"/>
    <property type="project" value="UniProtKB-UniRule"/>
</dbReference>
<comment type="subunit">
    <text evidence="2 13">Homodimer.</text>
</comment>
<dbReference type="PANTHER" id="PTHR33516:SF2">
    <property type="entry name" value="LEXA REPRESSOR-RELATED"/>
    <property type="match status" value="1"/>
</dbReference>
<dbReference type="InterPro" id="IPR006197">
    <property type="entry name" value="Peptidase_S24_LexA"/>
</dbReference>
<evidence type="ECO:0000256" key="12">
    <source>
        <dbReference type="ARBA" id="ARBA00023236"/>
    </source>
</evidence>
<dbReference type="Gene3D" id="1.10.10.10">
    <property type="entry name" value="Winged helix-like DNA-binding domain superfamily/Winged helix DNA-binding domain"/>
    <property type="match status" value="1"/>
</dbReference>
<evidence type="ECO:0000256" key="1">
    <source>
        <dbReference type="ARBA" id="ARBA00007484"/>
    </source>
</evidence>
<accession>A0A1I6L1J4</accession>
<evidence type="ECO:0000256" key="7">
    <source>
        <dbReference type="ARBA" id="ARBA00022813"/>
    </source>
</evidence>
<dbReference type="HAMAP" id="MF_00015">
    <property type="entry name" value="LexA"/>
    <property type="match status" value="1"/>
</dbReference>
<keyword evidence="8 13" id="KW-0805">Transcription regulation</keyword>
<keyword evidence="9 13" id="KW-0238">DNA-binding</keyword>
<dbReference type="PRINTS" id="PR00726">
    <property type="entry name" value="LEXASERPTASE"/>
</dbReference>
<evidence type="ECO:0000256" key="14">
    <source>
        <dbReference type="RuleBase" id="RU003991"/>
    </source>
</evidence>
<comment type="similarity">
    <text evidence="1 13 14">Belongs to the peptidase S24 family.</text>
</comment>
<evidence type="ECO:0000256" key="3">
    <source>
        <dbReference type="ARBA" id="ARBA00022491"/>
    </source>
</evidence>
<proteinExistence type="inferred from homology"/>
<dbReference type="Pfam" id="PF00717">
    <property type="entry name" value="Peptidase_S24"/>
    <property type="match status" value="1"/>
</dbReference>
<dbReference type="FunFam" id="1.10.10.10:FF:000009">
    <property type="entry name" value="LexA repressor"/>
    <property type="match status" value="1"/>
</dbReference>
<evidence type="ECO:0000256" key="10">
    <source>
        <dbReference type="ARBA" id="ARBA00023163"/>
    </source>
</evidence>
<feature type="active site" description="For autocatalytic cleavage activity" evidence="13">
    <location>
        <position position="128"/>
    </location>
</feature>
<evidence type="ECO:0000256" key="4">
    <source>
        <dbReference type="ARBA" id="ARBA00022705"/>
    </source>
</evidence>
<dbReference type="GO" id="GO:0004252">
    <property type="term" value="F:serine-type endopeptidase activity"/>
    <property type="evidence" value="ECO:0007669"/>
    <property type="project" value="UniProtKB-UniRule"/>
</dbReference>
<feature type="domain" description="LexA repressor DNA-binding" evidence="16">
    <location>
        <begin position="6"/>
        <end position="67"/>
    </location>
</feature>
<evidence type="ECO:0000256" key="8">
    <source>
        <dbReference type="ARBA" id="ARBA00023015"/>
    </source>
</evidence>
<dbReference type="EMBL" id="FOYZ01000012">
    <property type="protein sequence ID" value="SFR97325.1"/>
    <property type="molecule type" value="Genomic_DNA"/>
</dbReference>
<dbReference type="CDD" id="cd06529">
    <property type="entry name" value="S24_LexA-like"/>
    <property type="match status" value="1"/>
</dbReference>
<keyword evidence="18" id="KW-1185">Reference proteome</keyword>
<evidence type="ECO:0000256" key="5">
    <source>
        <dbReference type="ARBA" id="ARBA00022763"/>
    </source>
</evidence>
<evidence type="ECO:0000256" key="9">
    <source>
        <dbReference type="ARBA" id="ARBA00023125"/>
    </source>
</evidence>
<dbReference type="InterPro" id="IPR036390">
    <property type="entry name" value="WH_DNA-bd_sf"/>
</dbReference>
<protein>
    <recommendedName>
        <fullName evidence="13">LexA repressor</fullName>
        <ecNumber evidence="13">3.4.21.88</ecNumber>
    </recommendedName>
</protein>
<dbReference type="InterPro" id="IPR050077">
    <property type="entry name" value="LexA_repressor"/>
</dbReference>
<keyword evidence="5 13" id="KW-0227">DNA damage</keyword>
<keyword evidence="7 13" id="KW-0068">Autocatalytic cleavage</keyword>
<evidence type="ECO:0000256" key="2">
    <source>
        <dbReference type="ARBA" id="ARBA00011738"/>
    </source>
</evidence>
<gene>
    <name evidence="13" type="primary">lexA</name>
    <name evidence="17" type="ORF">SAMN05661086_02990</name>
</gene>
<dbReference type="GO" id="GO:0006260">
    <property type="term" value="P:DNA replication"/>
    <property type="evidence" value="ECO:0007669"/>
    <property type="project" value="UniProtKB-UniRule"/>
</dbReference>
<dbReference type="InterPro" id="IPR015927">
    <property type="entry name" value="Peptidase_S24_S26A/B/C"/>
</dbReference>
<name>A0A1I6L1J4_9FIRM</name>
<dbReference type="Gene3D" id="2.10.109.10">
    <property type="entry name" value="Umud Fragment, subunit A"/>
    <property type="match status" value="1"/>
</dbReference>
<comment type="catalytic activity">
    <reaction evidence="13">
        <text>Hydrolysis of Ala-|-Gly bond in repressor LexA.</text>
        <dbReference type="EC" id="3.4.21.88"/>
    </reaction>
</comment>
<feature type="domain" description="Peptidase S24/S26A/S26B/S26C" evidence="15">
    <location>
        <begin position="86"/>
        <end position="197"/>
    </location>
</feature>
<dbReference type="Proteomes" id="UP000199659">
    <property type="component" value="Unassembled WGS sequence"/>
</dbReference>
<dbReference type="InterPro" id="IPR036286">
    <property type="entry name" value="LexA/Signal_pep-like_sf"/>
</dbReference>
<dbReference type="STRING" id="37658.SAMN05661086_02990"/>